<keyword evidence="2" id="KW-0904">Protein phosphatase</keyword>
<keyword evidence="1" id="KW-0378">Hydrolase</keyword>
<evidence type="ECO:0000256" key="3">
    <source>
        <dbReference type="SAM" id="MobiDB-lite"/>
    </source>
</evidence>
<dbReference type="PROSITE" id="PS00383">
    <property type="entry name" value="TYR_PHOSPHATASE_1"/>
    <property type="match status" value="1"/>
</dbReference>
<protein>
    <submittedName>
        <fullName evidence="5">RNA/RNP complex-1-interacting phosphatase</fullName>
    </submittedName>
</protein>
<feature type="compositionally biased region" description="Basic and acidic residues" evidence="3">
    <location>
        <begin position="186"/>
        <end position="195"/>
    </location>
</feature>
<feature type="compositionally biased region" description="Acidic residues" evidence="3">
    <location>
        <begin position="300"/>
        <end position="309"/>
    </location>
</feature>
<feature type="compositionally biased region" description="Basic and acidic residues" evidence="3">
    <location>
        <begin position="334"/>
        <end position="413"/>
    </location>
</feature>
<name>A0A0A9W047_LYGHE</name>
<dbReference type="InterPro" id="IPR016130">
    <property type="entry name" value="Tyr_Pase_AS"/>
</dbReference>
<sequence length="413" mass="48162">MAPKEIPDRWEPYLPIGSPVRGTRFIALKVPLKEHVCAKLQPKFRWTVDILTDRYPDIGMIVDFTLTTRYYDYVDVLKKGVDYCKVAIPGQQIPAESLVKRFFAAVDFYLDKRRDDSLIGIHCTHGVNRTGYMIARYMIQRMGISVSDALESITVARGHPIERQNYISDLGRHLEQMPKVLDASDIHRGHLDGEPPRPSAGAKVVKKRKPMEPRMGKDTVKRHGAARSDNREGNNGQWKKPRRNVDPWEPGFGPEGSGEFDEEGFDNPRNREFKGQINKRPPVKVWENEKHFDEIHGEFEDQNFLEPMEEQSFNRYPRVEGMGRGGRGRWPGKRFQDKRSHFSDDRGPPPEFREDRGPPQEFREERGPRPFREERGPPPKFREEHGQRHFREERGPPPFREERGPPPPFREER</sequence>
<reference evidence="5" key="2">
    <citation type="submission" date="2014-07" db="EMBL/GenBank/DDBJ databases">
        <authorList>
            <person name="Hull J."/>
        </authorList>
    </citation>
    <scope>NUCLEOTIDE SEQUENCE</scope>
</reference>
<dbReference type="InterPro" id="IPR000340">
    <property type="entry name" value="Dual-sp_phosphatase_cat-dom"/>
</dbReference>
<organism evidence="5">
    <name type="scientific">Lygus hesperus</name>
    <name type="common">Western plant bug</name>
    <dbReference type="NCBI Taxonomy" id="30085"/>
    <lineage>
        <taxon>Eukaryota</taxon>
        <taxon>Metazoa</taxon>
        <taxon>Ecdysozoa</taxon>
        <taxon>Arthropoda</taxon>
        <taxon>Hexapoda</taxon>
        <taxon>Insecta</taxon>
        <taxon>Pterygota</taxon>
        <taxon>Neoptera</taxon>
        <taxon>Paraneoptera</taxon>
        <taxon>Hemiptera</taxon>
        <taxon>Heteroptera</taxon>
        <taxon>Panheteroptera</taxon>
        <taxon>Cimicomorpha</taxon>
        <taxon>Miridae</taxon>
        <taxon>Mirini</taxon>
        <taxon>Lygus</taxon>
    </lineage>
</organism>
<dbReference type="PANTHER" id="PTHR10367:SF9">
    <property type="entry name" value="DUAL-SPECIFICITY PHOSPHATASE 11 (RNA_RNP COMPLEX 1-INTERACTING)"/>
    <property type="match status" value="1"/>
</dbReference>
<dbReference type="Gene3D" id="3.90.190.10">
    <property type="entry name" value="Protein tyrosine phosphatase superfamily"/>
    <property type="match status" value="1"/>
</dbReference>
<dbReference type="PANTHER" id="PTHR10367">
    <property type="entry name" value="MRNA-CAPPING ENZYME"/>
    <property type="match status" value="1"/>
</dbReference>
<feature type="region of interest" description="Disordered" evidence="3">
    <location>
        <begin position="299"/>
        <end position="413"/>
    </location>
</feature>
<evidence type="ECO:0000256" key="1">
    <source>
        <dbReference type="ARBA" id="ARBA00022801"/>
    </source>
</evidence>
<dbReference type="SUPFAM" id="SSF52799">
    <property type="entry name" value="(Phosphotyrosine protein) phosphatases II"/>
    <property type="match status" value="1"/>
</dbReference>
<feature type="domain" description="Tyrosine specific protein phosphatases" evidence="4">
    <location>
        <begin position="100"/>
        <end position="168"/>
    </location>
</feature>
<dbReference type="PROSITE" id="PS50056">
    <property type="entry name" value="TYR_PHOSPHATASE_2"/>
    <property type="match status" value="1"/>
</dbReference>
<dbReference type="GO" id="GO:0004721">
    <property type="term" value="F:phosphoprotein phosphatase activity"/>
    <property type="evidence" value="ECO:0007669"/>
    <property type="project" value="UniProtKB-KW"/>
</dbReference>
<reference evidence="5" key="1">
    <citation type="journal article" date="2014" name="PLoS ONE">
        <title>Transcriptome-Based Identification of ABC Transporters in the Western Tarnished Plant Bug Lygus hesperus.</title>
        <authorList>
            <person name="Hull J.J."/>
            <person name="Chaney K."/>
            <person name="Geib S.M."/>
            <person name="Fabrick J.A."/>
            <person name="Brent C.S."/>
            <person name="Walsh D."/>
            <person name="Lavine L.C."/>
        </authorList>
    </citation>
    <scope>NUCLEOTIDE SEQUENCE</scope>
</reference>
<dbReference type="GO" id="GO:0004651">
    <property type="term" value="F:polynucleotide 5'-phosphatase activity"/>
    <property type="evidence" value="ECO:0007669"/>
    <property type="project" value="TreeGrafter"/>
</dbReference>
<dbReference type="AlphaFoldDB" id="A0A0A9W047"/>
<accession>A0A0A9W047</accession>
<gene>
    <name evidence="5" type="primary">Dusp11_4</name>
    <name evidence="5" type="ORF">CM83_57536</name>
</gene>
<dbReference type="Pfam" id="PF00782">
    <property type="entry name" value="DSPc"/>
    <property type="match status" value="1"/>
</dbReference>
<feature type="compositionally biased region" description="Basic and acidic residues" evidence="3">
    <location>
        <begin position="210"/>
        <end position="232"/>
    </location>
</feature>
<proteinExistence type="predicted"/>
<dbReference type="InterPro" id="IPR020422">
    <property type="entry name" value="TYR_PHOSPHATASE_DUAL_dom"/>
</dbReference>
<evidence type="ECO:0000313" key="5">
    <source>
        <dbReference type="EMBL" id="JAG00791.1"/>
    </source>
</evidence>
<dbReference type="InterPro" id="IPR029021">
    <property type="entry name" value="Prot-tyrosine_phosphatase-like"/>
</dbReference>
<dbReference type="EMBL" id="GBHO01042813">
    <property type="protein sequence ID" value="JAG00791.1"/>
    <property type="molecule type" value="Transcribed_RNA"/>
</dbReference>
<evidence type="ECO:0000256" key="2">
    <source>
        <dbReference type="ARBA" id="ARBA00022912"/>
    </source>
</evidence>
<feature type="non-terminal residue" evidence="5">
    <location>
        <position position="413"/>
    </location>
</feature>
<dbReference type="SMART" id="SM00195">
    <property type="entry name" value="DSPc"/>
    <property type="match status" value="1"/>
</dbReference>
<dbReference type="InterPro" id="IPR000387">
    <property type="entry name" value="Tyr_Pase_dom"/>
</dbReference>
<dbReference type="InterPro" id="IPR051029">
    <property type="entry name" value="mRNA_Capping_Enz/RNA_Phosphat"/>
</dbReference>
<dbReference type="InterPro" id="IPR003595">
    <property type="entry name" value="Tyr_Pase_cat"/>
</dbReference>
<feature type="region of interest" description="Disordered" evidence="3">
    <location>
        <begin position="186"/>
        <end position="285"/>
    </location>
</feature>
<evidence type="ECO:0000259" key="4">
    <source>
        <dbReference type="PROSITE" id="PS50056"/>
    </source>
</evidence>
<dbReference type="SMART" id="SM00404">
    <property type="entry name" value="PTPc_motif"/>
    <property type="match status" value="1"/>
</dbReference>